<sequence>MCHKWVKDVSLYPLSGITAANSRLLVDAGMQQKKGLIQ</sequence>
<dbReference type="AlphaFoldDB" id="A0A330LZ69"/>
<dbReference type="KEGG" id="sbk:SHEWBE_1316"/>
<proteinExistence type="predicted"/>
<reference evidence="2" key="1">
    <citation type="submission" date="2018-06" db="EMBL/GenBank/DDBJ databases">
        <authorList>
            <person name="Cea G.-C."/>
            <person name="William W."/>
        </authorList>
    </citation>
    <scope>NUCLEOTIDE SEQUENCE [LARGE SCALE GENOMIC DNA]</scope>
    <source>
        <strain evidence="2">DB21MT-2</strain>
    </source>
</reference>
<name>A0A330LZ69_9GAMM</name>
<organism evidence="1 2">
    <name type="scientific">Shewanella benthica</name>
    <dbReference type="NCBI Taxonomy" id="43661"/>
    <lineage>
        <taxon>Bacteria</taxon>
        <taxon>Pseudomonadati</taxon>
        <taxon>Pseudomonadota</taxon>
        <taxon>Gammaproteobacteria</taxon>
        <taxon>Alteromonadales</taxon>
        <taxon>Shewanellaceae</taxon>
        <taxon>Shewanella</taxon>
    </lineage>
</organism>
<gene>
    <name evidence="1" type="ORF">SHEWBE_1316</name>
</gene>
<evidence type="ECO:0000313" key="1">
    <source>
        <dbReference type="EMBL" id="SQH75282.1"/>
    </source>
</evidence>
<dbReference type="EMBL" id="LS483452">
    <property type="protein sequence ID" value="SQH75282.1"/>
    <property type="molecule type" value="Genomic_DNA"/>
</dbReference>
<evidence type="ECO:0000313" key="2">
    <source>
        <dbReference type="Proteomes" id="UP000250123"/>
    </source>
</evidence>
<protein>
    <submittedName>
        <fullName evidence="1">Uncharacterized protein</fullName>
    </submittedName>
</protein>
<dbReference type="Proteomes" id="UP000250123">
    <property type="component" value="Chromosome SHEWBE"/>
</dbReference>
<accession>A0A330LZ69</accession>